<evidence type="ECO:0000313" key="1">
    <source>
        <dbReference type="EMBL" id="KMO39306.1"/>
    </source>
</evidence>
<accession>A0A0J6VJK1</accession>
<evidence type="ECO:0000313" key="2">
    <source>
        <dbReference type="Proteomes" id="UP000035955"/>
    </source>
</evidence>
<comment type="caution">
    <text evidence="1">The sequence shown here is derived from an EMBL/GenBank/DDBJ whole genome shotgun (WGS) entry which is preliminary data.</text>
</comment>
<reference evidence="1 2" key="1">
    <citation type="submission" date="2015-03" db="EMBL/GenBank/DDBJ databases">
        <title>Genome sequencing of Methylobacterium variabile DSM 16961.</title>
        <authorList>
            <person name="Chaudhry V."/>
            <person name="Patil P.B."/>
        </authorList>
    </citation>
    <scope>NUCLEOTIDE SEQUENCE [LARGE SCALE GENOMIC DNA]</scope>
    <source>
        <strain evidence="1 2">DSM 16961</strain>
    </source>
</reference>
<organism evidence="1 2">
    <name type="scientific">Methylobacterium variabile</name>
    <dbReference type="NCBI Taxonomy" id="298794"/>
    <lineage>
        <taxon>Bacteria</taxon>
        <taxon>Pseudomonadati</taxon>
        <taxon>Pseudomonadota</taxon>
        <taxon>Alphaproteobacteria</taxon>
        <taxon>Hyphomicrobiales</taxon>
        <taxon>Methylobacteriaceae</taxon>
        <taxon>Methylobacterium</taxon>
    </lineage>
</organism>
<name>A0A0J6VJK1_9HYPH</name>
<protein>
    <submittedName>
        <fullName evidence="1">Uncharacterized protein</fullName>
    </submittedName>
</protein>
<dbReference type="EMBL" id="LABY01000060">
    <property type="protein sequence ID" value="KMO39306.1"/>
    <property type="molecule type" value="Genomic_DNA"/>
</dbReference>
<dbReference type="RefSeq" id="WP_048444075.1">
    <property type="nucleotide sequence ID" value="NZ_LABY01000060.1"/>
</dbReference>
<dbReference type="Proteomes" id="UP000035955">
    <property type="component" value="Unassembled WGS sequence"/>
</dbReference>
<dbReference type="PATRIC" id="fig|298794.3.peg.6638"/>
<sequence length="349" mass="38002">MPFALKLPRRNPDAPRPSLRERAAALKVSAAKVIGKGRSPHRWPRLAGGGAPSKALSDLIEAHMLAYARCLHGMGEEGADVPALRAAEEEAFRALLHTPLTSDADRGCYAAAVIERENGFLVRGYAGTRNDPLSVAYRNLRFGEHAPEPAQEAEPEPVEAAAPVLMNIDDPRSGLMTYADARGDLHTKPFAEGLAFMAARLNAVARTEYHRRFNAEANELDAAGCEELDARLRRELRLDALHILAFRFEQAFAEGQAERQGSTGAGASAAKVDLKPLTVLQLVNLHEAYAAARFLWEGVVARPYSVAWRDPRGCVHATPVGHLADFEETRAALIGDRIINELTSRSPPE</sequence>
<dbReference type="AlphaFoldDB" id="A0A0J6VJK1"/>
<keyword evidence="2" id="KW-1185">Reference proteome</keyword>
<dbReference type="OrthoDB" id="7988424at2"/>
<proteinExistence type="predicted"/>
<gene>
    <name evidence="1" type="ORF">VQ02_10215</name>
</gene>